<dbReference type="CDD" id="cd00190">
    <property type="entry name" value="Tryp_SPc"/>
    <property type="match status" value="1"/>
</dbReference>
<dbReference type="Pfam" id="PF00089">
    <property type="entry name" value="Trypsin"/>
    <property type="match status" value="1"/>
</dbReference>
<dbReference type="EMBL" id="JBJJXI010000098">
    <property type="protein sequence ID" value="KAL3393367.1"/>
    <property type="molecule type" value="Genomic_DNA"/>
</dbReference>
<comment type="similarity">
    <text evidence="2">Belongs to the peptidase S1 family. CLIP subfamily.</text>
</comment>
<organism evidence="5 6">
    <name type="scientific">Trichogramma kaykai</name>
    <dbReference type="NCBI Taxonomy" id="54128"/>
    <lineage>
        <taxon>Eukaryota</taxon>
        <taxon>Metazoa</taxon>
        <taxon>Ecdysozoa</taxon>
        <taxon>Arthropoda</taxon>
        <taxon>Hexapoda</taxon>
        <taxon>Insecta</taxon>
        <taxon>Pterygota</taxon>
        <taxon>Neoptera</taxon>
        <taxon>Endopterygota</taxon>
        <taxon>Hymenoptera</taxon>
        <taxon>Apocrita</taxon>
        <taxon>Proctotrupomorpha</taxon>
        <taxon>Chalcidoidea</taxon>
        <taxon>Trichogrammatidae</taxon>
        <taxon>Trichogramma</taxon>
    </lineage>
</organism>
<dbReference type="PRINTS" id="PR00722">
    <property type="entry name" value="CHYMOTRYPSIN"/>
</dbReference>
<evidence type="ECO:0000256" key="3">
    <source>
        <dbReference type="SAM" id="SignalP"/>
    </source>
</evidence>
<dbReference type="PROSITE" id="PS50240">
    <property type="entry name" value="TRYPSIN_DOM"/>
    <property type="match status" value="1"/>
</dbReference>
<dbReference type="InterPro" id="IPR043504">
    <property type="entry name" value="Peptidase_S1_PA_chymotrypsin"/>
</dbReference>
<dbReference type="SUPFAM" id="SSF50494">
    <property type="entry name" value="Trypsin-like serine proteases"/>
    <property type="match status" value="1"/>
</dbReference>
<dbReference type="PANTHER" id="PTHR24256">
    <property type="entry name" value="TRYPTASE-RELATED"/>
    <property type="match status" value="1"/>
</dbReference>
<feature type="domain" description="Peptidase S1" evidence="4">
    <location>
        <begin position="27"/>
        <end position="273"/>
    </location>
</feature>
<dbReference type="FunFam" id="2.40.10.10:FF:000068">
    <property type="entry name" value="transmembrane protease serine 2"/>
    <property type="match status" value="1"/>
</dbReference>
<comment type="caution">
    <text evidence="5">The sequence shown here is derived from an EMBL/GenBank/DDBJ whole genome shotgun (WGS) entry which is preliminary data.</text>
</comment>
<dbReference type="Gene3D" id="2.40.10.10">
    <property type="entry name" value="Trypsin-like serine proteases"/>
    <property type="match status" value="1"/>
</dbReference>
<dbReference type="SMART" id="SM00020">
    <property type="entry name" value="Tryp_SPc"/>
    <property type="match status" value="1"/>
</dbReference>
<evidence type="ECO:0000313" key="6">
    <source>
        <dbReference type="Proteomes" id="UP001627154"/>
    </source>
</evidence>
<keyword evidence="6" id="KW-1185">Reference proteome</keyword>
<feature type="chain" id="PRO_5044821050" description="Peptidase S1 domain-containing protein" evidence="3">
    <location>
        <begin position="23"/>
        <end position="275"/>
    </location>
</feature>
<name>A0ABD2WJT9_9HYME</name>
<evidence type="ECO:0000256" key="1">
    <source>
        <dbReference type="ARBA" id="ARBA00023157"/>
    </source>
</evidence>
<dbReference type="Proteomes" id="UP001627154">
    <property type="component" value="Unassembled WGS sequence"/>
</dbReference>
<protein>
    <recommendedName>
        <fullName evidence="4">Peptidase S1 domain-containing protein</fullName>
    </recommendedName>
</protein>
<dbReference type="PROSITE" id="PS00134">
    <property type="entry name" value="TRYPSIN_HIS"/>
    <property type="match status" value="1"/>
</dbReference>
<evidence type="ECO:0000313" key="5">
    <source>
        <dbReference type="EMBL" id="KAL3393367.1"/>
    </source>
</evidence>
<feature type="signal peptide" evidence="3">
    <location>
        <begin position="1"/>
        <end position="22"/>
    </location>
</feature>
<dbReference type="InterPro" id="IPR051487">
    <property type="entry name" value="Ser/Thr_Proteases_Immune/Dev"/>
</dbReference>
<dbReference type="InterPro" id="IPR001254">
    <property type="entry name" value="Trypsin_dom"/>
</dbReference>
<proteinExistence type="inferred from homology"/>
<reference evidence="5 6" key="1">
    <citation type="journal article" date="2024" name="bioRxiv">
        <title>A reference genome for Trichogramma kaykai: A tiny desert-dwelling parasitoid wasp with competing sex-ratio distorters.</title>
        <authorList>
            <person name="Culotta J."/>
            <person name="Lindsey A.R."/>
        </authorList>
    </citation>
    <scope>NUCLEOTIDE SEQUENCE [LARGE SCALE GENOMIC DNA]</scope>
    <source>
        <strain evidence="5 6">KSX58</strain>
    </source>
</reference>
<dbReference type="InterPro" id="IPR001314">
    <property type="entry name" value="Peptidase_S1A"/>
</dbReference>
<dbReference type="InterPro" id="IPR009003">
    <property type="entry name" value="Peptidase_S1_PA"/>
</dbReference>
<gene>
    <name evidence="5" type="ORF">TKK_012234</name>
</gene>
<dbReference type="InterPro" id="IPR018114">
    <property type="entry name" value="TRYPSIN_HIS"/>
</dbReference>
<accession>A0ABD2WJT9</accession>
<evidence type="ECO:0000259" key="4">
    <source>
        <dbReference type="PROSITE" id="PS50240"/>
    </source>
</evidence>
<sequence>MCRGSSIVILFCSLVLFSNCDAKKLRIVDGVRVDSIKDYPFQASLHYGLFGHLCGASIINKRYLLTAGHCVHAYGDEGPLDPEVAEVVVGTRVLSAPAAQRYGVEEFKLHPEFKTLEYKPYYADLALVKLKEDLEFNEKVQPAKLPEADHEVEDKSTVTLIGWGYTTFNANDSENFLRYTKMQVYDNQKCRDEWRASLNEYESDIRLLIMVTKEMICMKGGGNFCDGDSGGPVIDRDHVQIGVMSFNDDCGSQLPSIATDLRVWRSWIIDASKIE</sequence>
<dbReference type="AlphaFoldDB" id="A0ABD2WJT9"/>
<evidence type="ECO:0000256" key="2">
    <source>
        <dbReference type="ARBA" id="ARBA00024195"/>
    </source>
</evidence>
<keyword evidence="3" id="KW-0732">Signal</keyword>
<keyword evidence="1" id="KW-1015">Disulfide bond</keyword>